<organism evidence="1 2">
    <name type="scientific">Wickerhamomyces pijperi</name>
    <name type="common">Yeast</name>
    <name type="synonym">Pichia pijperi</name>
    <dbReference type="NCBI Taxonomy" id="599730"/>
    <lineage>
        <taxon>Eukaryota</taxon>
        <taxon>Fungi</taxon>
        <taxon>Dikarya</taxon>
        <taxon>Ascomycota</taxon>
        <taxon>Saccharomycotina</taxon>
        <taxon>Saccharomycetes</taxon>
        <taxon>Phaffomycetales</taxon>
        <taxon>Wickerhamomycetaceae</taxon>
        <taxon>Wickerhamomyces</taxon>
    </lineage>
</organism>
<evidence type="ECO:0000313" key="1">
    <source>
        <dbReference type="EMBL" id="KAH3688560.1"/>
    </source>
</evidence>
<reference evidence="1" key="1">
    <citation type="journal article" date="2021" name="Open Biol.">
        <title>Shared evolutionary footprints suggest mitochondrial oxidative damage underlies multiple complex I losses in fungi.</title>
        <authorList>
            <person name="Schikora-Tamarit M.A."/>
            <person name="Marcet-Houben M."/>
            <person name="Nosek J."/>
            <person name="Gabaldon T."/>
        </authorList>
    </citation>
    <scope>NUCLEOTIDE SEQUENCE</scope>
    <source>
        <strain evidence="1">CBS2887</strain>
    </source>
</reference>
<dbReference type="EMBL" id="JAEUBG010000286">
    <property type="protein sequence ID" value="KAH3688560.1"/>
    <property type="molecule type" value="Genomic_DNA"/>
</dbReference>
<reference evidence="1" key="2">
    <citation type="submission" date="2021-01" db="EMBL/GenBank/DDBJ databases">
        <authorList>
            <person name="Schikora-Tamarit M.A."/>
        </authorList>
    </citation>
    <scope>NUCLEOTIDE SEQUENCE</scope>
    <source>
        <strain evidence="1">CBS2887</strain>
    </source>
</reference>
<dbReference type="GO" id="GO:0005829">
    <property type="term" value="C:cytosol"/>
    <property type="evidence" value="ECO:0007669"/>
    <property type="project" value="TreeGrafter"/>
</dbReference>
<evidence type="ECO:0000313" key="2">
    <source>
        <dbReference type="Proteomes" id="UP000774326"/>
    </source>
</evidence>
<feature type="non-terminal residue" evidence="1">
    <location>
        <position position="1"/>
    </location>
</feature>
<proteinExistence type="predicted"/>
<dbReference type="AlphaFoldDB" id="A0A9P8QG97"/>
<name>A0A9P8QG97_WICPI</name>
<dbReference type="PANTHER" id="PTHR11365">
    <property type="entry name" value="5-OXOPROLINASE RELATED"/>
    <property type="match status" value="1"/>
</dbReference>
<dbReference type="Proteomes" id="UP000774326">
    <property type="component" value="Unassembled WGS sequence"/>
</dbReference>
<feature type="non-terminal residue" evidence="1">
    <location>
        <position position="149"/>
    </location>
</feature>
<accession>A0A9P8QG97</accession>
<sequence>VNEQQIPCAKVYSETARDELIKQAEKLKEKALMELKAQGVNSETVFSTVYLNMGYKGSDTRIMVARPEDDDFLSVFYETHQREFAFNDYDKPVLITDVRVRSTGNTFGETNERSPYKDYASVAKVPVESGVEEKTTPVIFDEGALDSKV</sequence>
<protein>
    <submittedName>
        <fullName evidence="1">Uncharacterized protein</fullName>
    </submittedName>
</protein>
<dbReference type="GO" id="GO:0006749">
    <property type="term" value="P:glutathione metabolic process"/>
    <property type="evidence" value="ECO:0007669"/>
    <property type="project" value="TreeGrafter"/>
</dbReference>
<comment type="caution">
    <text evidence="1">The sequence shown here is derived from an EMBL/GenBank/DDBJ whole genome shotgun (WGS) entry which is preliminary data.</text>
</comment>
<dbReference type="PANTHER" id="PTHR11365:SF2">
    <property type="entry name" value="5-OXOPROLINASE"/>
    <property type="match status" value="1"/>
</dbReference>
<dbReference type="InterPro" id="IPR045079">
    <property type="entry name" value="Oxoprolinase-like"/>
</dbReference>
<dbReference type="GO" id="GO:0017168">
    <property type="term" value="F:5-oxoprolinase (ATP-hydrolyzing) activity"/>
    <property type="evidence" value="ECO:0007669"/>
    <property type="project" value="TreeGrafter"/>
</dbReference>
<keyword evidence="2" id="KW-1185">Reference proteome</keyword>
<dbReference type="OrthoDB" id="3643at2759"/>
<gene>
    <name evidence="1" type="ORF">WICPIJ_000456</name>
</gene>